<protein>
    <submittedName>
        <fullName evidence="8">Exo-1,4-beta-D-glucosaminidase</fullName>
    </submittedName>
</protein>
<dbReference type="Gene3D" id="2.60.120.260">
    <property type="entry name" value="Galactose-binding domain-like"/>
    <property type="match status" value="1"/>
</dbReference>
<evidence type="ECO:0000256" key="1">
    <source>
        <dbReference type="ARBA" id="ARBA00007401"/>
    </source>
</evidence>
<feature type="domain" description="Glycoside hydrolase family 2 immunoglobulin-like beta-sandwich" evidence="5">
    <location>
        <begin position="222"/>
        <end position="326"/>
    </location>
</feature>
<accession>A0A1Y5Y0S4</accession>
<evidence type="ECO:0000256" key="2">
    <source>
        <dbReference type="ARBA" id="ARBA00022801"/>
    </source>
</evidence>
<dbReference type="EMBL" id="FWXV01000009">
    <property type="protein sequence ID" value="SMD23385.1"/>
    <property type="molecule type" value="Genomic_DNA"/>
</dbReference>
<evidence type="ECO:0000256" key="4">
    <source>
        <dbReference type="SAM" id="SignalP"/>
    </source>
</evidence>
<evidence type="ECO:0000259" key="6">
    <source>
        <dbReference type="Pfam" id="PF18368"/>
    </source>
</evidence>
<dbReference type="SUPFAM" id="SSF51445">
    <property type="entry name" value="(Trans)glycosidases"/>
    <property type="match status" value="1"/>
</dbReference>
<name>A0A1Y5Y0S4_KIBAR</name>
<feature type="domain" description="Beta-mannosidase-like galactose-binding" evidence="7">
    <location>
        <begin position="65"/>
        <end position="181"/>
    </location>
</feature>
<dbReference type="SUPFAM" id="SSF49785">
    <property type="entry name" value="Galactose-binding domain-like"/>
    <property type="match status" value="1"/>
</dbReference>
<evidence type="ECO:0000313" key="8">
    <source>
        <dbReference type="EMBL" id="SMD23385.1"/>
    </source>
</evidence>
<dbReference type="OrthoDB" id="9758603at2"/>
<dbReference type="SUPFAM" id="SSF49303">
    <property type="entry name" value="beta-Galactosidase/glucuronidase domain"/>
    <property type="match status" value="3"/>
</dbReference>
<keyword evidence="4" id="KW-0732">Signal</keyword>
<keyword evidence="3" id="KW-0326">Glycosidase</keyword>
<dbReference type="InterPro" id="IPR041351">
    <property type="entry name" value="Ig_GlcNase"/>
</dbReference>
<dbReference type="Pfam" id="PF00703">
    <property type="entry name" value="Glyco_hydro_2"/>
    <property type="match status" value="1"/>
</dbReference>
<dbReference type="InterPro" id="IPR054593">
    <property type="entry name" value="Beta-mannosidase-like_N2"/>
</dbReference>
<evidence type="ECO:0000313" key="9">
    <source>
        <dbReference type="Proteomes" id="UP000192674"/>
    </source>
</evidence>
<dbReference type="InterPro" id="IPR043534">
    <property type="entry name" value="EBDG/EBM"/>
</dbReference>
<dbReference type="InterPro" id="IPR006102">
    <property type="entry name" value="Ig-like_GH2"/>
</dbReference>
<organism evidence="8 9">
    <name type="scientific">Kibdelosporangium aridum</name>
    <dbReference type="NCBI Taxonomy" id="2030"/>
    <lineage>
        <taxon>Bacteria</taxon>
        <taxon>Bacillati</taxon>
        <taxon>Actinomycetota</taxon>
        <taxon>Actinomycetes</taxon>
        <taxon>Pseudonocardiales</taxon>
        <taxon>Pseudonocardiaceae</taxon>
        <taxon>Kibdelosporangium</taxon>
    </lineage>
</organism>
<proteinExistence type="inferred from homology"/>
<evidence type="ECO:0000256" key="3">
    <source>
        <dbReference type="ARBA" id="ARBA00023295"/>
    </source>
</evidence>
<dbReference type="Pfam" id="PF18368">
    <property type="entry name" value="Ig_GlcNase"/>
    <property type="match status" value="1"/>
</dbReference>
<keyword evidence="2" id="KW-0378">Hydrolase</keyword>
<dbReference type="Gene3D" id="2.60.40.10">
    <property type="entry name" value="Immunoglobulins"/>
    <property type="match status" value="3"/>
</dbReference>
<sequence length="877" mass="96749">MSSLRVRVALVLAVLLTFSLAQPSTAAPADLVTTLSEAESGNTAISGWQIQSSAQVSATGEEISQSRYDGSRWYRVGPRSTVLAGLVQNGRYPNLFHGTNMRDNVNRADFQVPWWYRTEFHVRDRSPNTVLKIPGVTSRGEVFLNGTKLGDVVGTYNARDFDISSLVKPGRNALAIKVAPADPQKHFTISWIDWAQPAPDNNMGLFRDVEIARGGAVSLVGAYVHTKLALPGFETAELKAFAEVRNNTAAPQTVALQGEVASRRLNQVVQLNAGETRTVAFAPETLRNPRVWWPYQYGEQPLYRLDLTARVNGRTSDRTGTTFGIRDVVSNLNAKGDRQFIVNGKQIQIRGGGWASDLLLRTQPDRLGAQLRYTRDMGLNAIRLEGKLETPEFYELADRLGIMLLPGWECCDKWEPWTGWGGEAWTPEDYPIAQGSLNAQARFLRNHPSVIAFLIGSDISPPEDVQRMYLGEFEKVGWPNPVLPAASLNGGPQPPLGPSGSKMEGPYDWVPPVYWYGDKLGAAFGFAGELSAGHSIPALDTVKGMLNATEQEQLWREPATPQFHTGRGNEPFNNLRLFSTALAERYGTPTSLADYVDKAQLANYEQVRAQFEANARRMTAERPATGFIYWMLNNAWPSLNWHLYSYDLNPAGAYFGAKKANESIHIQYSYDDRSVVIVGQSPKKADKLTALAEVYTIDGKLVHSQTKSGISVSLPGVAEVFTLPEPQNLSSTYFVRLKLTDAQGKDISKNTYWLSSKPDVPDWDNSQWYYTPVSQFADLKGLATLPKASVDVRARSHGDKTTVTVRNTSTTIIPAVQLTLRKADGSQLLPVTWSDNYVALWPGESITVQASHEPTRRPTVDVGGINVASQKLAAAEE</sequence>
<evidence type="ECO:0000259" key="7">
    <source>
        <dbReference type="Pfam" id="PF22666"/>
    </source>
</evidence>
<feature type="chain" id="PRO_5012757369" evidence="4">
    <location>
        <begin position="27"/>
        <end position="877"/>
    </location>
</feature>
<dbReference type="Pfam" id="PF22666">
    <property type="entry name" value="Glyco_hydro_2_N2"/>
    <property type="match status" value="1"/>
</dbReference>
<gene>
    <name evidence="8" type="ORF">SAMN05661093_07944</name>
</gene>
<comment type="similarity">
    <text evidence="1">Belongs to the glycosyl hydrolase 2 family.</text>
</comment>
<dbReference type="PANTHER" id="PTHR43536">
    <property type="entry name" value="MANNOSYLGLYCOPROTEIN ENDO-BETA-MANNOSIDASE"/>
    <property type="match status" value="1"/>
</dbReference>
<dbReference type="GO" id="GO:0004553">
    <property type="term" value="F:hydrolase activity, hydrolyzing O-glycosyl compounds"/>
    <property type="evidence" value="ECO:0007669"/>
    <property type="project" value="InterPro"/>
</dbReference>
<dbReference type="AlphaFoldDB" id="A0A1Y5Y0S4"/>
<dbReference type="InterPro" id="IPR017853">
    <property type="entry name" value="GH"/>
</dbReference>
<dbReference type="InterPro" id="IPR013783">
    <property type="entry name" value="Ig-like_fold"/>
</dbReference>
<dbReference type="InterPro" id="IPR008979">
    <property type="entry name" value="Galactose-bd-like_sf"/>
</dbReference>
<reference evidence="8 9" key="1">
    <citation type="submission" date="2017-04" db="EMBL/GenBank/DDBJ databases">
        <authorList>
            <person name="Afonso C.L."/>
            <person name="Miller P.J."/>
            <person name="Scott M.A."/>
            <person name="Spackman E."/>
            <person name="Goraichik I."/>
            <person name="Dimitrov K.M."/>
            <person name="Suarez D.L."/>
            <person name="Swayne D.E."/>
        </authorList>
    </citation>
    <scope>NUCLEOTIDE SEQUENCE [LARGE SCALE GENOMIC DNA]</scope>
    <source>
        <strain evidence="8 9">DSM 43828</strain>
    </source>
</reference>
<dbReference type="GO" id="GO:0005975">
    <property type="term" value="P:carbohydrate metabolic process"/>
    <property type="evidence" value="ECO:0007669"/>
    <property type="project" value="InterPro"/>
</dbReference>
<dbReference type="RefSeq" id="WP_084432240.1">
    <property type="nucleotide sequence ID" value="NZ_FWXV01000009.1"/>
</dbReference>
<dbReference type="Gene3D" id="3.20.20.80">
    <property type="entry name" value="Glycosidases"/>
    <property type="match status" value="1"/>
</dbReference>
<feature type="signal peptide" evidence="4">
    <location>
        <begin position="1"/>
        <end position="26"/>
    </location>
</feature>
<dbReference type="Proteomes" id="UP000192674">
    <property type="component" value="Unassembled WGS sequence"/>
</dbReference>
<feature type="domain" description="Exo-beta-D-glucosaminidase Ig-fold" evidence="6">
    <location>
        <begin position="768"/>
        <end position="867"/>
    </location>
</feature>
<dbReference type="PANTHER" id="PTHR43536:SF1">
    <property type="entry name" value="MANNOSYLGLYCOPROTEIN ENDO-BETA-MANNOSIDASE"/>
    <property type="match status" value="1"/>
</dbReference>
<keyword evidence="9" id="KW-1185">Reference proteome</keyword>
<dbReference type="InterPro" id="IPR036156">
    <property type="entry name" value="Beta-gal/glucu_dom_sf"/>
</dbReference>
<evidence type="ECO:0000259" key="5">
    <source>
        <dbReference type="Pfam" id="PF00703"/>
    </source>
</evidence>